<evidence type="ECO:0000256" key="1">
    <source>
        <dbReference type="SAM" id="Phobius"/>
    </source>
</evidence>
<name>A0A067QPL0_ZOONE</name>
<feature type="transmembrane region" description="Helical" evidence="1">
    <location>
        <begin position="78"/>
        <end position="100"/>
    </location>
</feature>
<dbReference type="EMBL" id="KK853091">
    <property type="protein sequence ID" value="KDR11538.1"/>
    <property type="molecule type" value="Genomic_DNA"/>
</dbReference>
<proteinExistence type="predicted"/>
<keyword evidence="3" id="KW-1185">Reference proteome</keyword>
<reference evidence="2 3" key="1">
    <citation type="journal article" date="2014" name="Nat. Commun.">
        <title>Molecular traces of alternative social organization in a termite genome.</title>
        <authorList>
            <person name="Terrapon N."/>
            <person name="Li C."/>
            <person name="Robertson H.M."/>
            <person name="Ji L."/>
            <person name="Meng X."/>
            <person name="Booth W."/>
            <person name="Chen Z."/>
            <person name="Childers C.P."/>
            <person name="Glastad K.M."/>
            <person name="Gokhale K."/>
            <person name="Gowin J."/>
            <person name="Gronenberg W."/>
            <person name="Hermansen R.A."/>
            <person name="Hu H."/>
            <person name="Hunt B.G."/>
            <person name="Huylmans A.K."/>
            <person name="Khalil S.M."/>
            <person name="Mitchell R.D."/>
            <person name="Munoz-Torres M.C."/>
            <person name="Mustard J.A."/>
            <person name="Pan H."/>
            <person name="Reese J.T."/>
            <person name="Scharf M.E."/>
            <person name="Sun F."/>
            <person name="Vogel H."/>
            <person name="Xiao J."/>
            <person name="Yang W."/>
            <person name="Yang Z."/>
            <person name="Yang Z."/>
            <person name="Zhou J."/>
            <person name="Zhu J."/>
            <person name="Brent C.S."/>
            <person name="Elsik C.G."/>
            <person name="Goodisman M.A."/>
            <person name="Liberles D.A."/>
            <person name="Roe R.M."/>
            <person name="Vargo E.L."/>
            <person name="Vilcinskas A."/>
            <person name="Wang J."/>
            <person name="Bornberg-Bauer E."/>
            <person name="Korb J."/>
            <person name="Zhang G."/>
            <person name="Liebig J."/>
        </authorList>
    </citation>
    <scope>NUCLEOTIDE SEQUENCE [LARGE SCALE GENOMIC DNA]</scope>
    <source>
        <tissue evidence="2">Whole organism</tissue>
    </source>
</reference>
<dbReference type="InParanoid" id="A0A067QPL0"/>
<protein>
    <submittedName>
        <fullName evidence="2">Tigger transposable element-derived protein 1</fullName>
    </submittedName>
</protein>
<sequence>MSTKRVFWNLLYEELRLIKDTVVLLLGGNSAGDFEFKPLHVYHSENSRAFKGNVKNSLFVIWNELLGLDDWNHFSRLVLYRVCPGSGVVFIFTAGIIWPLNVCCCWTMHQGILSV</sequence>
<evidence type="ECO:0000313" key="2">
    <source>
        <dbReference type="EMBL" id="KDR11538.1"/>
    </source>
</evidence>
<evidence type="ECO:0000313" key="3">
    <source>
        <dbReference type="Proteomes" id="UP000027135"/>
    </source>
</evidence>
<organism evidence="2 3">
    <name type="scientific">Zootermopsis nevadensis</name>
    <name type="common">Dampwood termite</name>
    <dbReference type="NCBI Taxonomy" id="136037"/>
    <lineage>
        <taxon>Eukaryota</taxon>
        <taxon>Metazoa</taxon>
        <taxon>Ecdysozoa</taxon>
        <taxon>Arthropoda</taxon>
        <taxon>Hexapoda</taxon>
        <taxon>Insecta</taxon>
        <taxon>Pterygota</taxon>
        <taxon>Neoptera</taxon>
        <taxon>Polyneoptera</taxon>
        <taxon>Dictyoptera</taxon>
        <taxon>Blattodea</taxon>
        <taxon>Blattoidea</taxon>
        <taxon>Termitoidae</taxon>
        <taxon>Termopsidae</taxon>
        <taxon>Zootermopsis</taxon>
    </lineage>
</organism>
<keyword evidence="1" id="KW-0812">Transmembrane</keyword>
<dbReference type="AlphaFoldDB" id="A0A067QPL0"/>
<keyword evidence="1" id="KW-0472">Membrane</keyword>
<gene>
    <name evidence="2" type="ORF">L798_14097</name>
</gene>
<dbReference type="Proteomes" id="UP000027135">
    <property type="component" value="Unassembled WGS sequence"/>
</dbReference>
<keyword evidence="1" id="KW-1133">Transmembrane helix</keyword>
<accession>A0A067QPL0</accession>